<evidence type="ECO:0000256" key="4">
    <source>
        <dbReference type="ARBA" id="ARBA00022801"/>
    </source>
</evidence>
<dbReference type="Gene3D" id="3.90.1680.10">
    <property type="entry name" value="SOS response associated peptidase-like"/>
    <property type="match status" value="1"/>
</dbReference>
<dbReference type="AlphaFoldDB" id="A0A4S2GZX4"/>
<dbReference type="OrthoDB" id="9782620at2"/>
<dbReference type="EMBL" id="SRXW01000003">
    <property type="protein sequence ID" value="TGY88382.1"/>
    <property type="molecule type" value="Genomic_DNA"/>
</dbReference>
<keyword evidence="5" id="KW-0190">Covalent protein-DNA linkage</keyword>
<reference evidence="9 10" key="1">
    <citation type="journal article" date="2017" name="Int. J. Syst. Evol. Microbiol.">
        <title>Marinicauda algicola sp. nov., isolated from a marine red alga Rhodosorus marinus.</title>
        <authorList>
            <person name="Jeong S.E."/>
            <person name="Jeon S.H."/>
            <person name="Chun B.H."/>
            <person name="Kim D.W."/>
            <person name="Jeon C.O."/>
        </authorList>
    </citation>
    <scope>NUCLEOTIDE SEQUENCE [LARGE SCALE GENOMIC DNA]</scope>
    <source>
        <strain evidence="9 10">JCM 31718</strain>
    </source>
</reference>
<protein>
    <recommendedName>
        <fullName evidence="8">Abasic site processing protein</fullName>
        <ecNumber evidence="8">3.4.-.-</ecNumber>
    </recommendedName>
</protein>
<evidence type="ECO:0000313" key="9">
    <source>
        <dbReference type="EMBL" id="TGY88382.1"/>
    </source>
</evidence>
<comment type="caution">
    <text evidence="9">The sequence shown here is derived from an EMBL/GenBank/DDBJ whole genome shotgun (WGS) entry which is preliminary data.</text>
</comment>
<accession>A0A4S2GZX4</accession>
<dbReference type="Pfam" id="PF02586">
    <property type="entry name" value="SRAP"/>
    <property type="match status" value="1"/>
</dbReference>
<keyword evidence="7" id="KW-0456">Lyase</keyword>
<evidence type="ECO:0000256" key="5">
    <source>
        <dbReference type="ARBA" id="ARBA00023124"/>
    </source>
</evidence>
<dbReference type="EC" id="3.4.-.-" evidence="8"/>
<dbReference type="RefSeq" id="WP_135996228.1">
    <property type="nucleotide sequence ID" value="NZ_CP071057.1"/>
</dbReference>
<evidence type="ECO:0000256" key="3">
    <source>
        <dbReference type="ARBA" id="ARBA00022763"/>
    </source>
</evidence>
<dbReference type="PANTHER" id="PTHR13604">
    <property type="entry name" value="DC12-RELATED"/>
    <property type="match status" value="1"/>
</dbReference>
<evidence type="ECO:0000256" key="2">
    <source>
        <dbReference type="ARBA" id="ARBA00022670"/>
    </source>
</evidence>
<sequence>MCGRYVITYTLDELRQIFGTEDRPNFEPTWNAAPTDALPVVRRGKDAEPHLSLVRWGLVPHWKADGPSYKDPINARAETAAEKPMFRQALSRRRALVPANGFYEWRKEGEAKEPWYITRTDGAPLVFAGLWERWGEGDAALDSFAILTTEANADIRAIHHRCPVLVGPEDFTRWLDPETDPGPLLTPPPDATLAARRVSKKVNNVRNDGPDLIVPEG</sequence>
<evidence type="ECO:0000256" key="8">
    <source>
        <dbReference type="RuleBase" id="RU364100"/>
    </source>
</evidence>
<dbReference type="GO" id="GO:0006508">
    <property type="term" value="P:proteolysis"/>
    <property type="evidence" value="ECO:0007669"/>
    <property type="project" value="UniProtKB-KW"/>
</dbReference>
<dbReference type="InterPro" id="IPR003738">
    <property type="entry name" value="SRAP"/>
</dbReference>
<dbReference type="GO" id="GO:0008233">
    <property type="term" value="F:peptidase activity"/>
    <property type="evidence" value="ECO:0007669"/>
    <property type="project" value="UniProtKB-KW"/>
</dbReference>
<organism evidence="9 10">
    <name type="scientific">Marinicauda algicola</name>
    <dbReference type="NCBI Taxonomy" id="2029849"/>
    <lineage>
        <taxon>Bacteria</taxon>
        <taxon>Pseudomonadati</taxon>
        <taxon>Pseudomonadota</taxon>
        <taxon>Alphaproteobacteria</taxon>
        <taxon>Maricaulales</taxon>
        <taxon>Maricaulaceae</taxon>
        <taxon>Marinicauda</taxon>
    </lineage>
</organism>
<dbReference type="InterPro" id="IPR036590">
    <property type="entry name" value="SRAP-like"/>
</dbReference>
<evidence type="ECO:0000256" key="7">
    <source>
        <dbReference type="ARBA" id="ARBA00023239"/>
    </source>
</evidence>
<gene>
    <name evidence="9" type="ORF">E5163_11215</name>
</gene>
<dbReference type="SUPFAM" id="SSF143081">
    <property type="entry name" value="BB1717-like"/>
    <property type="match status" value="1"/>
</dbReference>
<evidence type="ECO:0000256" key="1">
    <source>
        <dbReference type="ARBA" id="ARBA00008136"/>
    </source>
</evidence>
<keyword evidence="2 8" id="KW-0645">Protease</keyword>
<name>A0A4S2GZX4_9PROT</name>
<dbReference type="PANTHER" id="PTHR13604:SF0">
    <property type="entry name" value="ABASIC SITE PROCESSING PROTEIN HMCES"/>
    <property type="match status" value="1"/>
</dbReference>
<dbReference type="GO" id="GO:0016829">
    <property type="term" value="F:lyase activity"/>
    <property type="evidence" value="ECO:0007669"/>
    <property type="project" value="UniProtKB-KW"/>
</dbReference>
<dbReference type="GO" id="GO:0003697">
    <property type="term" value="F:single-stranded DNA binding"/>
    <property type="evidence" value="ECO:0007669"/>
    <property type="project" value="InterPro"/>
</dbReference>
<keyword evidence="3" id="KW-0227">DNA damage</keyword>
<keyword evidence="4 8" id="KW-0378">Hydrolase</keyword>
<keyword evidence="10" id="KW-1185">Reference proteome</keyword>
<keyword evidence="6" id="KW-0238">DNA-binding</keyword>
<comment type="similarity">
    <text evidence="1 8">Belongs to the SOS response-associated peptidase family.</text>
</comment>
<evidence type="ECO:0000256" key="6">
    <source>
        <dbReference type="ARBA" id="ARBA00023125"/>
    </source>
</evidence>
<dbReference type="GO" id="GO:0106300">
    <property type="term" value="P:protein-DNA covalent cross-linking repair"/>
    <property type="evidence" value="ECO:0007669"/>
    <property type="project" value="InterPro"/>
</dbReference>
<dbReference type="Proteomes" id="UP000308054">
    <property type="component" value="Unassembled WGS sequence"/>
</dbReference>
<evidence type="ECO:0000313" key="10">
    <source>
        <dbReference type="Proteomes" id="UP000308054"/>
    </source>
</evidence>
<proteinExistence type="inferred from homology"/>